<accession>A0A0U1XJ89</accession>
<evidence type="ECO:0000313" key="2">
    <source>
        <dbReference type="EMBL" id="AIU56054.1"/>
    </source>
</evidence>
<keyword evidence="1" id="KW-0472">Membrane</keyword>
<feature type="transmembrane region" description="Helical" evidence="1">
    <location>
        <begin position="88"/>
        <end position="121"/>
    </location>
</feature>
<proteinExistence type="predicted"/>
<feature type="transmembrane region" description="Helical" evidence="1">
    <location>
        <begin position="48"/>
        <end position="68"/>
    </location>
</feature>
<sequence>MVEVCVSVLSLFIILGAMSSSHPLVLGGMLLLLSLLSVLYMVMKISSLVGLFLFLVFIGGLLVLFSYVVSLSSNPFISGSVSELEYLLLGMLLLSVLGFFVLSLCLYSVGVGSMVGILVGGFQWLKLVVMSKLWLKMIIFLSLLLFLSMVVVVNVCSSFKGALIKSAGPLPSVV</sequence>
<name>A0A0U1XJ89_9BIVA</name>
<keyword evidence="2" id="KW-0496">Mitochondrion</keyword>
<reference evidence="2" key="1">
    <citation type="journal article" date="2014" name="Mitochondrial DNA">
        <title>The complete mitochondrial DNA of the Pacific Geoduck clam (Panopea generosa).</title>
        <authorList>
            <person name="Bisbal-Pardo C.I."/>
            <person name="Del Rio-Portilla M.A."/>
            <person name="Rocha-Olivares A."/>
        </authorList>
    </citation>
    <scope>NUCLEOTIDE SEQUENCE</scope>
</reference>
<gene>
    <name evidence="2" type="primary">nad6</name>
</gene>
<organism evidence="2">
    <name type="scientific">Panopea generosa</name>
    <dbReference type="NCBI Taxonomy" id="1049056"/>
    <lineage>
        <taxon>Eukaryota</taxon>
        <taxon>Metazoa</taxon>
        <taxon>Spiralia</taxon>
        <taxon>Lophotrochozoa</taxon>
        <taxon>Mollusca</taxon>
        <taxon>Bivalvia</taxon>
        <taxon>Autobranchia</taxon>
        <taxon>Heteroconchia</taxon>
        <taxon>Euheterodonta</taxon>
        <taxon>Imparidentia</taxon>
        <taxon>Adapedonta</taxon>
        <taxon>Hiatelloidea</taxon>
        <taxon>Hiatellidae</taxon>
        <taxon>Panopea</taxon>
    </lineage>
</organism>
<feature type="transmembrane region" description="Helical" evidence="1">
    <location>
        <begin position="12"/>
        <end position="36"/>
    </location>
</feature>
<dbReference type="EMBL" id="KM580067">
    <property type="protein sequence ID" value="AIU56054.1"/>
    <property type="molecule type" value="Genomic_DNA"/>
</dbReference>
<dbReference type="AlphaFoldDB" id="A0A0U1XJ89"/>
<keyword evidence="1" id="KW-0812">Transmembrane</keyword>
<evidence type="ECO:0000256" key="1">
    <source>
        <dbReference type="SAM" id="Phobius"/>
    </source>
</evidence>
<keyword evidence="1" id="KW-1133">Transmembrane helix</keyword>
<protein>
    <submittedName>
        <fullName evidence="2">NADH dehydrogenase subunit 6</fullName>
    </submittedName>
</protein>
<geneLocation type="mitochondrion" evidence="2"/>
<feature type="transmembrane region" description="Helical" evidence="1">
    <location>
        <begin position="133"/>
        <end position="155"/>
    </location>
</feature>